<keyword evidence="4 7" id="KW-0812">Transmembrane</keyword>
<feature type="transmembrane region" description="Helical" evidence="7">
    <location>
        <begin position="57"/>
        <end position="77"/>
    </location>
</feature>
<dbReference type="GO" id="GO:0015297">
    <property type="term" value="F:antiporter activity"/>
    <property type="evidence" value="ECO:0007669"/>
    <property type="project" value="InterPro"/>
</dbReference>
<dbReference type="RefSeq" id="WP_148695130.1">
    <property type="nucleotide sequence ID" value="NZ_LT981265.1"/>
</dbReference>
<keyword evidence="6 7" id="KW-0472">Membrane</keyword>
<feature type="transmembrane region" description="Helical" evidence="7">
    <location>
        <begin position="275"/>
        <end position="294"/>
    </location>
</feature>
<dbReference type="Gene3D" id="1.20.1530.20">
    <property type="match status" value="1"/>
</dbReference>
<dbReference type="InterPro" id="IPR006153">
    <property type="entry name" value="Cation/H_exchanger_TM"/>
</dbReference>
<evidence type="ECO:0000259" key="8">
    <source>
        <dbReference type="Pfam" id="PF00999"/>
    </source>
</evidence>
<evidence type="ECO:0000256" key="2">
    <source>
        <dbReference type="ARBA" id="ARBA00005551"/>
    </source>
</evidence>
<keyword evidence="3" id="KW-0813">Transport</keyword>
<evidence type="ECO:0000256" key="7">
    <source>
        <dbReference type="SAM" id="Phobius"/>
    </source>
</evidence>
<evidence type="ECO:0000256" key="1">
    <source>
        <dbReference type="ARBA" id="ARBA00004141"/>
    </source>
</evidence>
<evidence type="ECO:0000313" key="9">
    <source>
        <dbReference type="EMBL" id="SPC33691.1"/>
    </source>
</evidence>
<feature type="transmembrane region" description="Helical" evidence="7">
    <location>
        <begin position="430"/>
        <end position="451"/>
    </location>
</feature>
<protein>
    <submittedName>
        <fullName evidence="9">Putative Cation:Proton Antiporter-2 (CPA2) Family protein</fullName>
    </submittedName>
</protein>
<feature type="domain" description="Cation/H+ exchanger transmembrane" evidence="8">
    <location>
        <begin position="20"/>
        <end position="377"/>
    </location>
</feature>
<dbReference type="PANTHER" id="PTHR42751">
    <property type="entry name" value="SODIUM/HYDROGEN EXCHANGER FAMILY/TRKA DOMAIN PROTEIN"/>
    <property type="match status" value="1"/>
</dbReference>
<feature type="transmembrane region" description="Helical" evidence="7">
    <location>
        <begin position="463"/>
        <end position="483"/>
    </location>
</feature>
<feature type="transmembrane region" description="Helical" evidence="7">
    <location>
        <begin position="301"/>
        <end position="325"/>
    </location>
</feature>
<dbReference type="Proteomes" id="UP000236248">
    <property type="component" value="Chromosome NCAV"/>
</dbReference>
<evidence type="ECO:0000256" key="4">
    <source>
        <dbReference type="ARBA" id="ARBA00022692"/>
    </source>
</evidence>
<evidence type="ECO:0000256" key="3">
    <source>
        <dbReference type="ARBA" id="ARBA00022448"/>
    </source>
</evidence>
<feature type="transmembrane region" description="Helical" evidence="7">
    <location>
        <begin position="183"/>
        <end position="204"/>
    </location>
</feature>
<feature type="transmembrane region" description="Helical" evidence="7">
    <location>
        <begin position="548"/>
        <end position="571"/>
    </location>
</feature>
<dbReference type="GeneID" id="41594590"/>
<organism evidence="9 10">
    <name type="scientific">Candidatus Nitrosocaldus cavascurensis</name>
    <dbReference type="NCBI Taxonomy" id="2058097"/>
    <lineage>
        <taxon>Archaea</taxon>
        <taxon>Nitrososphaerota</taxon>
        <taxon>Nitrososphaeria</taxon>
        <taxon>Candidatus Nitrosocaldales</taxon>
        <taxon>Candidatus Nitrosocaldaceae</taxon>
        <taxon>Candidatus Nitrosocaldus</taxon>
    </lineage>
</organism>
<dbReference type="EMBL" id="LT981265">
    <property type="protein sequence ID" value="SPC33691.1"/>
    <property type="molecule type" value="Genomic_DNA"/>
</dbReference>
<accession>A0A2K5APW6</accession>
<feature type="transmembrane region" description="Helical" evidence="7">
    <location>
        <begin position="89"/>
        <end position="115"/>
    </location>
</feature>
<sequence>MANIISSVEFMLLLTILLGSAILGSLLARKARLPSVIGFILVGMAIGPYGFKVVTDVQIVSILADIGVILLVFVVGLELNINRFRRVGGVALIGAVVEIGVVFFLGFIVAVALGFNSIEAIYLGGIISITSTAIVLKLLKDAGILHTREGEFIIVVSIVEDIFSIILLVILPGIVKSGTTDLFSIGLIIAQSVTFFIITLVIGLKVVPRLIEYVSRLDLDEAPLLLAIVMGFGLALLANYLGLSMAIGAFLMGMMIASSPRASVITEKVVPLRDLFGTVFFISIGMLISLNAILDNLIISLPIVVIAILSKFIGNFIAISIVGYGRDSASTVGIMMMPRGELSFVMAKQGIDLNATRESMMPITMLVSLASIFVIPLFSRALPTIVDPRSIIPIRLLNMLEAPARVTRGILQNVQQKDSALKVGRIFSRLLINMAIIVAMITIVLLSDGLISLLYNTFSSLKILPYNIFKIVFMIGAVAYPLLNILGRAGEITDAIFEEVQRRIVRYPVITRKMDHLHRVIRNIVLSIVVLIVTSFVIPSLAFGNMDIVLPASIAAVVIFVYLLLDTFIVVNRRIEKSLIDILVKDDGNDT</sequence>
<dbReference type="KEGG" id="ncv:NCAV_0498"/>
<dbReference type="Pfam" id="PF00999">
    <property type="entry name" value="Na_H_Exchanger"/>
    <property type="match status" value="1"/>
</dbReference>
<evidence type="ECO:0000256" key="5">
    <source>
        <dbReference type="ARBA" id="ARBA00022989"/>
    </source>
</evidence>
<feature type="transmembrane region" description="Helical" evidence="7">
    <location>
        <begin position="33"/>
        <end position="51"/>
    </location>
</feature>
<feature type="transmembrane region" description="Helical" evidence="7">
    <location>
        <begin position="520"/>
        <end position="542"/>
    </location>
</feature>
<keyword evidence="5 7" id="KW-1133">Transmembrane helix</keyword>
<dbReference type="AlphaFoldDB" id="A0A2K5APW6"/>
<comment type="similarity">
    <text evidence="2">Belongs to the monovalent cation:proton antiporter 2 (CPA2) transporter (TC 2.A.37) family.</text>
</comment>
<dbReference type="PANTHER" id="PTHR42751:SF3">
    <property type="entry name" value="SODIUM_GLUTAMATE SYMPORTER"/>
    <property type="match status" value="1"/>
</dbReference>
<name>A0A2K5APW6_9ARCH</name>
<feature type="transmembrane region" description="Helical" evidence="7">
    <location>
        <begin position="151"/>
        <end position="171"/>
    </location>
</feature>
<feature type="transmembrane region" description="Helical" evidence="7">
    <location>
        <begin position="121"/>
        <end position="139"/>
    </location>
</feature>
<feature type="transmembrane region" description="Helical" evidence="7">
    <location>
        <begin position="6"/>
        <end position="26"/>
    </location>
</feature>
<dbReference type="GO" id="GO:1902600">
    <property type="term" value="P:proton transmembrane transport"/>
    <property type="evidence" value="ECO:0007669"/>
    <property type="project" value="InterPro"/>
</dbReference>
<gene>
    <name evidence="9" type="ORF">NCAV_0498</name>
</gene>
<evidence type="ECO:0000313" key="10">
    <source>
        <dbReference type="Proteomes" id="UP000236248"/>
    </source>
</evidence>
<reference evidence="10" key="1">
    <citation type="submission" date="2018-01" db="EMBL/GenBank/DDBJ databases">
        <authorList>
            <person name="Kerou L M."/>
        </authorList>
    </citation>
    <scope>NUCLEOTIDE SEQUENCE [LARGE SCALE GENOMIC DNA]</scope>
    <source>
        <strain evidence="10">SCU2</strain>
    </source>
</reference>
<dbReference type="InterPro" id="IPR038770">
    <property type="entry name" value="Na+/solute_symporter_sf"/>
</dbReference>
<comment type="subcellular location">
    <subcellularLocation>
        <location evidence="1">Membrane</location>
        <topology evidence="1">Multi-pass membrane protein</topology>
    </subcellularLocation>
</comment>
<dbReference type="GO" id="GO:0016020">
    <property type="term" value="C:membrane"/>
    <property type="evidence" value="ECO:0007669"/>
    <property type="project" value="UniProtKB-SubCell"/>
</dbReference>
<keyword evidence="10" id="KW-1185">Reference proteome</keyword>
<evidence type="ECO:0000256" key="6">
    <source>
        <dbReference type="ARBA" id="ARBA00023136"/>
    </source>
</evidence>
<feature type="transmembrane region" description="Helical" evidence="7">
    <location>
        <begin position="360"/>
        <end position="379"/>
    </location>
</feature>
<feature type="transmembrane region" description="Helical" evidence="7">
    <location>
        <begin position="224"/>
        <end position="255"/>
    </location>
</feature>
<proteinExistence type="inferred from homology"/>